<proteinExistence type="inferred from homology"/>
<keyword evidence="8" id="KW-1185">Reference proteome</keyword>
<evidence type="ECO:0000256" key="4">
    <source>
        <dbReference type="RuleBase" id="RU003744"/>
    </source>
</evidence>
<dbReference type="PANTHER" id="PTHR35936:SF17">
    <property type="entry name" value="ARGININE-BINDING EXTRACELLULAR PROTEIN ARTP"/>
    <property type="match status" value="1"/>
</dbReference>
<feature type="domain" description="Solute-binding protein family 3/N-terminal" evidence="6">
    <location>
        <begin position="28"/>
        <end position="247"/>
    </location>
</feature>
<dbReference type="InterPro" id="IPR018313">
    <property type="entry name" value="SBP_3_CS"/>
</dbReference>
<evidence type="ECO:0000259" key="6">
    <source>
        <dbReference type="SMART" id="SM00062"/>
    </source>
</evidence>
<evidence type="ECO:0000313" key="7">
    <source>
        <dbReference type="EMBL" id="MET3793233.1"/>
    </source>
</evidence>
<name>A0ABV2N2E5_9HYPH</name>
<comment type="caution">
    <text evidence="7">The sequence shown here is derived from an EMBL/GenBank/DDBJ whole genome shotgun (WGS) entry which is preliminary data.</text>
</comment>
<evidence type="ECO:0000256" key="5">
    <source>
        <dbReference type="SAM" id="SignalP"/>
    </source>
</evidence>
<dbReference type="Proteomes" id="UP001549076">
    <property type="component" value="Unassembled WGS sequence"/>
</dbReference>
<dbReference type="RefSeq" id="WP_354196975.1">
    <property type="nucleotide sequence ID" value="NZ_JBEPML010000012.1"/>
</dbReference>
<dbReference type="Gene3D" id="3.40.190.10">
    <property type="entry name" value="Periplasmic binding protein-like II"/>
    <property type="match status" value="2"/>
</dbReference>
<sequence>MKMNRFAALCTAAIAIAIPFASGASARDLVLANEGGFPPYNMTKADGSLEGFDIDIGDAICAIIEANCSWITNEWSGIIPALQARKFDVIIGGMGITAERKKSVLFSEPYARTYSFFGTVKGKEVDVTPDALAGKVVGVQQGTTNAAYIETHFPKAAIQMYPSMDALIADLRIGRIDVAFGDVEPFTGEGGESAALVKVGEPHAVSEGIGMAFRQEDADLRDRFNAALAQMKKDGSWRELADKWGIPVYE</sequence>
<gene>
    <name evidence="7" type="ORF">ABID37_003457</name>
</gene>
<evidence type="ECO:0000256" key="3">
    <source>
        <dbReference type="ARBA" id="ARBA00022729"/>
    </source>
</evidence>
<organism evidence="7 8">
    <name type="scientific">Aquamicrobium terrae</name>
    <dbReference type="NCBI Taxonomy" id="1324945"/>
    <lineage>
        <taxon>Bacteria</taxon>
        <taxon>Pseudomonadati</taxon>
        <taxon>Pseudomonadota</taxon>
        <taxon>Alphaproteobacteria</taxon>
        <taxon>Hyphomicrobiales</taxon>
        <taxon>Phyllobacteriaceae</taxon>
        <taxon>Aquamicrobium</taxon>
    </lineage>
</organism>
<accession>A0ABV2N2E5</accession>
<dbReference type="PANTHER" id="PTHR35936">
    <property type="entry name" value="MEMBRANE-BOUND LYTIC MUREIN TRANSGLYCOSYLASE F"/>
    <property type="match status" value="1"/>
</dbReference>
<protein>
    <submittedName>
        <fullName evidence="7">ABC-type amino acid transport substrate-binding protein</fullName>
    </submittedName>
</protein>
<dbReference type="SUPFAM" id="SSF53850">
    <property type="entry name" value="Periplasmic binding protein-like II"/>
    <property type="match status" value="1"/>
</dbReference>
<keyword evidence="3 5" id="KW-0732">Signal</keyword>
<comment type="similarity">
    <text evidence="2 4">Belongs to the bacterial solute-binding protein 3 family.</text>
</comment>
<evidence type="ECO:0000256" key="1">
    <source>
        <dbReference type="ARBA" id="ARBA00004196"/>
    </source>
</evidence>
<dbReference type="PROSITE" id="PS01039">
    <property type="entry name" value="SBP_BACTERIAL_3"/>
    <property type="match status" value="1"/>
</dbReference>
<dbReference type="Pfam" id="PF00497">
    <property type="entry name" value="SBP_bac_3"/>
    <property type="match status" value="1"/>
</dbReference>
<dbReference type="EMBL" id="JBEPML010000012">
    <property type="protein sequence ID" value="MET3793233.1"/>
    <property type="molecule type" value="Genomic_DNA"/>
</dbReference>
<reference evidence="7 8" key="1">
    <citation type="submission" date="2024-06" db="EMBL/GenBank/DDBJ databases">
        <title>Genomic Encyclopedia of Type Strains, Phase IV (KMG-IV): sequencing the most valuable type-strain genomes for metagenomic binning, comparative biology and taxonomic classification.</title>
        <authorList>
            <person name="Goeker M."/>
        </authorList>
    </citation>
    <scope>NUCLEOTIDE SEQUENCE [LARGE SCALE GENOMIC DNA]</scope>
    <source>
        <strain evidence="7 8">DSM 27865</strain>
    </source>
</reference>
<dbReference type="SMART" id="SM00062">
    <property type="entry name" value="PBPb"/>
    <property type="match status" value="1"/>
</dbReference>
<comment type="subcellular location">
    <subcellularLocation>
        <location evidence="1">Cell envelope</location>
    </subcellularLocation>
</comment>
<evidence type="ECO:0000256" key="2">
    <source>
        <dbReference type="ARBA" id="ARBA00010333"/>
    </source>
</evidence>
<evidence type="ECO:0000313" key="8">
    <source>
        <dbReference type="Proteomes" id="UP001549076"/>
    </source>
</evidence>
<feature type="signal peptide" evidence="5">
    <location>
        <begin position="1"/>
        <end position="26"/>
    </location>
</feature>
<dbReference type="InterPro" id="IPR001638">
    <property type="entry name" value="Solute-binding_3/MltF_N"/>
</dbReference>
<feature type="chain" id="PRO_5046475201" evidence="5">
    <location>
        <begin position="27"/>
        <end position="250"/>
    </location>
</feature>